<organism evidence="2 3">
    <name type="scientific">Anaeramoeba ignava</name>
    <name type="common">Anaerobic marine amoeba</name>
    <dbReference type="NCBI Taxonomy" id="1746090"/>
    <lineage>
        <taxon>Eukaryota</taxon>
        <taxon>Metamonada</taxon>
        <taxon>Anaeramoebidae</taxon>
        <taxon>Anaeramoeba</taxon>
    </lineage>
</organism>
<comment type="caution">
    <text evidence="2">The sequence shown here is derived from an EMBL/GenBank/DDBJ whole genome shotgun (WGS) entry which is preliminary data.</text>
</comment>
<name>A0A9Q0LE27_ANAIG</name>
<evidence type="ECO:0000259" key="1">
    <source>
        <dbReference type="Pfam" id="PF00882"/>
    </source>
</evidence>
<gene>
    <name evidence="2" type="ORF">M0811_11480</name>
</gene>
<dbReference type="InterPro" id="IPR029002">
    <property type="entry name" value="PLPC/GPLD1"/>
</dbReference>
<proteinExistence type="predicted"/>
<protein>
    <recommendedName>
        <fullName evidence="1">Phospholipase C/D domain-containing protein</fullName>
    </recommendedName>
</protein>
<dbReference type="Proteomes" id="UP001149090">
    <property type="component" value="Unassembled WGS sequence"/>
</dbReference>
<dbReference type="EMBL" id="JAPDFW010000102">
    <property type="protein sequence ID" value="KAJ5069818.1"/>
    <property type="molecule type" value="Genomic_DNA"/>
</dbReference>
<evidence type="ECO:0000313" key="2">
    <source>
        <dbReference type="EMBL" id="KAJ5069818.1"/>
    </source>
</evidence>
<dbReference type="Pfam" id="PF00882">
    <property type="entry name" value="Zn_dep_PLPC"/>
    <property type="match status" value="1"/>
</dbReference>
<sequence length="355" mass="40581">MNYTCLIVILTGLISTIFGCGYSTHFYISQLAIGESGQLTPELYNLLSTYSDIVQVGSSSPDWGWNFLIKRYQERSLFMHEEIFLTTSFDYVKKKFSNFNDEEAKKYLAFFIGLGGHQTADLYWHGYNGDPLAFLLEAAHKDFNKENFEGITEQIVEWGVDLFIWRNQKPTVNFKWWIPAQAVSDIYTQAGGPDVSPTEFVLGMDLLKAIILLLKTLNWFGDELGKIIEPWTHDNYMTYAPGGINHCAEMSVPYYSDAWLYLNDKQSDLSSFFAKPKIESVFDQDFEFFENVIPAAQELIDNGILVIDHTDLGDGVVVTESPHIPDLSKFLGLLTRYFGIEILQKLSYEALRDFL</sequence>
<dbReference type="AlphaFoldDB" id="A0A9Q0LE27"/>
<evidence type="ECO:0000313" key="3">
    <source>
        <dbReference type="Proteomes" id="UP001149090"/>
    </source>
</evidence>
<reference evidence="2" key="1">
    <citation type="submission" date="2022-10" db="EMBL/GenBank/DDBJ databases">
        <title>Novel sulphate-reducing endosymbionts in the free-living metamonad Anaeramoeba.</title>
        <authorList>
            <person name="Jerlstrom-Hultqvist J."/>
            <person name="Cepicka I."/>
            <person name="Gallot-Lavallee L."/>
            <person name="Salas-Leiva D."/>
            <person name="Curtis B.A."/>
            <person name="Zahonova K."/>
            <person name="Pipaliya S."/>
            <person name="Dacks J."/>
            <person name="Roger A.J."/>
        </authorList>
    </citation>
    <scope>NUCLEOTIDE SEQUENCE</scope>
    <source>
        <strain evidence="2">BMAN</strain>
    </source>
</reference>
<keyword evidence="3" id="KW-1185">Reference proteome</keyword>
<dbReference type="OrthoDB" id="5317514at2759"/>
<accession>A0A9Q0LE27</accession>
<feature type="domain" description="Phospholipase C/D" evidence="1">
    <location>
        <begin position="24"/>
        <end position="166"/>
    </location>
</feature>